<dbReference type="Gene3D" id="1.20.1640.10">
    <property type="entry name" value="Multidrug efflux transporter AcrB transmembrane domain"/>
    <property type="match status" value="2"/>
</dbReference>
<dbReference type="SUPFAM" id="SSF82866">
    <property type="entry name" value="Multidrug efflux transporter AcrB transmembrane domain"/>
    <property type="match status" value="2"/>
</dbReference>
<name>A0ABW8PYI5_9GAMM</name>
<evidence type="ECO:0000313" key="2">
    <source>
        <dbReference type="EMBL" id="MFK7161357.1"/>
    </source>
</evidence>
<feature type="transmembrane region" description="Helical" evidence="1">
    <location>
        <begin position="12"/>
        <end position="30"/>
    </location>
</feature>
<feature type="transmembrane region" description="Helical" evidence="1">
    <location>
        <begin position="917"/>
        <end position="944"/>
    </location>
</feature>
<feature type="transmembrane region" description="Helical" evidence="1">
    <location>
        <begin position="381"/>
        <end position="405"/>
    </location>
</feature>
<dbReference type="PRINTS" id="PR00702">
    <property type="entry name" value="ACRIFLAVINRP"/>
</dbReference>
<gene>
    <name evidence="2" type="ORF">V6U78_09950</name>
</gene>
<dbReference type="Proteomes" id="UP001621714">
    <property type="component" value="Unassembled WGS sequence"/>
</dbReference>
<feature type="transmembrane region" description="Helical" evidence="1">
    <location>
        <begin position="426"/>
        <end position="451"/>
    </location>
</feature>
<feature type="transmembrane region" description="Helical" evidence="1">
    <location>
        <begin position="356"/>
        <end position="375"/>
    </location>
</feature>
<dbReference type="Gene3D" id="3.30.70.1320">
    <property type="entry name" value="Multidrug efflux transporter AcrB pore domain like"/>
    <property type="match status" value="1"/>
</dbReference>
<accession>A0ABW8PYI5</accession>
<reference evidence="2 3" key="1">
    <citation type="submission" date="2024-02" db="EMBL/GenBank/DDBJ databases">
        <title>Marinospirillum sp. MEB 164 isolated from Lonar lake sediment.</title>
        <authorList>
            <person name="Joshi A."/>
            <person name="Thite S."/>
        </authorList>
    </citation>
    <scope>NUCLEOTIDE SEQUENCE [LARGE SCALE GENOMIC DNA]</scope>
    <source>
        <strain evidence="2 3">MEB164</strain>
    </source>
</reference>
<dbReference type="SUPFAM" id="SSF82714">
    <property type="entry name" value="Multidrug efflux transporter AcrB TolC docking domain, DN and DC subdomains"/>
    <property type="match status" value="1"/>
</dbReference>
<dbReference type="EMBL" id="JBANFI010000005">
    <property type="protein sequence ID" value="MFK7161357.1"/>
    <property type="molecule type" value="Genomic_DNA"/>
</dbReference>
<dbReference type="SUPFAM" id="SSF82693">
    <property type="entry name" value="Multidrug efflux transporter AcrB pore domain, PN1, PN2, PC1 and PC2 subdomains"/>
    <property type="match status" value="1"/>
</dbReference>
<sequence length="1033" mass="112221">MKLIGLFLRHRLASQLLIVMMLISGSWALLKLNTQFFPNFSLDFITVRVVWTGASAEDVELGVTLPLENSLRSVDGVKSMTSTSSLGIAAITLEFYDGTDMTQALAQVEDRVAQLRQLPEAAETPVVSRVVRYEPIARLLVTGLAEMDELRIVARQFEQALLDRGIERVDLGGLPEEVVAIEVPLAELLALSMTPQQLAQQLRAFTQDQPAGLVGRDQGTRQLRLLEQARSWSDFARLPVQSSAREGYVRLGDIAQIEQRPRDGQALVRYQGQPAVELLLQRTESTDALAAARLFALWLEETQAQLPPNLQLVVYDQLWELIDERISLLLKNGLTGLVLVVGILFLFLSGQLAVRVALGIPVAFTAAFIALWLFGGSINMMSLFGFIMALGIIVDNAIVVSEHAYTLRAEGKSAEEAAETGALRMLGPVIASSLTTVAAFFPLMLVGGIIGKIMFEIPLVVICVILATLVISFLILPHQLKKGLEQDPATQTKNPISAAFERRLIHFRDGRFRRLVTRAVAQRGLTLACAAGLLIVSIGLLAGGRVGFTFFPSPDGTTLRANVSFVAGTSPEQVENLMQRLEAALREAEAELGGGLVQTQVVRLGQLLSAEGGGAQGDQFASLLVELVSPDRREVTNQALIDAWNARLPSAPGLDAVIITAVTGGPPGRDVDVRLTGADAMTLKRAALELAGRMEDIPGLFAIEDDTPYGREQLLVRLRPEAWHLGYTPASLAAELRGFFDGSVVQVYQEGLDEIEVRVRLPDDERHNAAILQQLALPLQQAERGWIPLDQLMTLDYQPGFETLRHADARLAIHVSAEVDRAQGNAGQIREGLATQVLPDLAQRYGVEWSFQGRAVDQQETLGDMQMGLLFALVAIFVVLAWMFSSYLLPLVVMAIIPFGLLGAVIGHGLLGLELTILSLFGLFGLTGIVVNNSIILVSFYQVLRDQGLARELAIVEAACQRLRAVLITSVTTIVGLVPLLFERSVQAQFLIPMATSLVFGLGVATLLVLLVIPALLAGVEAWRDRLAGQDVA</sequence>
<dbReference type="Gene3D" id="3.30.70.1440">
    <property type="entry name" value="Multidrug efflux transporter AcrB pore domain"/>
    <property type="match status" value="1"/>
</dbReference>
<keyword evidence="3" id="KW-1185">Reference proteome</keyword>
<protein>
    <submittedName>
        <fullName evidence="2">Efflux RND transporter permease subunit</fullName>
    </submittedName>
</protein>
<feature type="transmembrane region" description="Helical" evidence="1">
    <location>
        <begin position="524"/>
        <end position="544"/>
    </location>
</feature>
<dbReference type="Gene3D" id="3.30.2090.10">
    <property type="entry name" value="Multidrug efflux transporter AcrB TolC docking domain, DN and DC subdomains"/>
    <property type="match status" value="2"/>
</dbReference>
<feature type="transmembrane region" description="Helical" evidence="1">
    <location>
        <begin position="865"/>
        <end position="884"/>
    </location>
</feature>
<keyword evidence="1" id="KW-0812">Transmembrane</keyword>
<feature type="transmembrane region" description="Helical" evidence="1">
    <location>
        <begin position="994"/>
        <end position="1017"/>
    </location>
</feature>
<keyword evidence="1" id="KW-1133">Transmembrane helix</keyword>
<evidence type="ECO:0000256" key="1">
    <source>
        <dbReference type="SAM" id="Phobius"/>
    </source>
</evidence>
<dbReference type="PANTHER" id="PTHR32063:SF33">
    <property type="entry name" value="RND SUPERFAMILY EFFLUX PUMP PERMEASE COMPONENT"/>
    <property type="match status" value="1"/>
</dbReference>
<dbReference type="Gene3D" id="3.30.70.1430">
    <property type="entry name" value="Multidrug efflux transporter AcrB pore domain"/>
    <property type="match status" value="2"/>
</dbReference>
<feature type="transmembrane region" description="Helical" evidence="1">
    <location>
        <begin position="891"/>
        <end position="911"/>
    </location>
</feature>
<feature type="transmembrane region" description="Helical" evidence="1">
    <location>
        <begin position="965"/>
        <end position="982"/>
    </location>
</feature>
<dbReference type="InterPro" id="IPR027463">
    <property type="entry name" value="AcrB_DN_DC_subdom"/>
</dbReference>
<dbReference type="Pfam" id="PF00873">
    <property type="entry name" value="ACR_tran"/>
    <property type="match status" value="1"/>
</dbReference>
<dbReference type="InterPro" id="IPR001036">
    <property type="entry name" value="Acrflvin-R"/>
</dbReference>
<proteinExistence type="predicted"/>
<feature type="transmembrane region" description="Helical" evidence="1">
    <location>
        <begin position="457"/>
        <end position="476"/>
    </location>
</feature>
<comment type="caution">
    <text evidence="2">The sequence shown here is derived from an EMBL/GenBank/DDBJ whole genome shotgun (WGS) entry which is preliminary data.</text>
</comment>
<feature type="transmembrane region" description="Helical" evidence="1">
    <location>
        <begin position="328"/>
        <end position="349"/>
    </location>
</feature>
<keyword evidence="1" id="KW-0472">Membrane</keyword>
<organism evidence="2 3">
    <name type="scientific">Marinospirillum alkalitolerans</name>
    <dbReference type="NCBI Taxonomy" id="3123374"/>
    <lineage>
        <taxon>Bacteria</taxon>
        <taxon>Pseudomonadati</taxon>
        <taxon>Pseudomonadota</taxon>
        <taxon>Gammaproteobacteria</taxon>
        <taxon>Oceanospirillales</taxon>
        <taxon>Oceanospirillaceae</taxon>
        <taxon>Marinospirillum</taxon>
    </lineage>
</organism>
<dbReference type="RefSeq" id="WP_405340006.1">
    <property type="nucleotide sequence ID" value="NZ_JBANFI010000005.1"/>
</dbReference>
<evidence type="ECO:0000313" key="3">
    <source>
        <dbReference type="Proteomes" id="UP001621714"/>
    </source>
</evidence>
<dbReference type="PANTHER" id="PTHR32063">
    <property type="match status" value="1"/>
</dbReference>